<name>A0A8S1JYG5_PARPR</name>
<evidence type="ECO:0000313" key="3">
    <source>
        <dbReference type="Proteomes" id="UP000688137"/>
    </source>
</evidence>
<proteinExistence type="predicted"/>
<feature type="transmembrane region" description="Helical" evidence="1">
    <location>
        <begin position="254"/>
        <end position="273"/>
    </location>
</feature>
<evidence type="ECO:0000313" key="2">
    <source>
        <dbReference type="EMBL" id="CAD8045296.1"/>
    </source>
</evidence>
<protein>
    <submittedName>
        <fullName evidence="2">Uncharacterized protein</fullName>
    </submittedName>
</protein>
<accession>A0A8S1JYG5</accession>
<keyword evidence="1" id="KW-1133">Transmembrane helix</keyword>
<gene>
    <name evidence="2" type="ORF">PPRIM_AZ9-3.1.T0090323</name>
</gene>
<comment type="caution">
    <text evidence="2">The sequence shown here is derived from an EMBL/GenBank/DDBJ whole genome shotgun (WGS) entry which is preliminary data.</text>
</comment>
<sequence length="274" mass="31520">MGNSNKVQQNVIHIEFMTAKQKIRKDKALIKNKVDQSNNEHLQDIICIQDLTQYYEVDFRQTILTSDETIHVKKIVDLVVNPNSKTPNNLIQISEFFKQNVKSFQIFFNNQMFSQDEQQYQFAYEPLYIEVIYKPKHWMEKAVEKFKTYSNKIMSALGFISKFAYIAIPLYTSLSALQPFLMPTLKTAKVALRSTQNPQTQTAQSVVKFLINTLKRASYIAAPLLSIVAQYMPMSKTMVAGIGLYLGKGMLWNVIKLCITIFCPFLAPLLMIFG</sequence>
<keyword evidence="3" id="KW-1185">Reference proteome</keyword>
<keyword evidence="1" id="KW-0812">Transmembrane</keyword>
<dbReference type="AlphaFoldDB" id="A0A8S1JYG5"/>
<evidence type="ECO:0000256" key="1">
    <source>
        <dbReference type="SAM" id="Phobius"/>
    </source>
</evidence>
<dbReference type="Proteomes" id="UP000688137">
    <property type="component" value="Unassembled WGS sequence"/>
</dbReference>
<reference evidence="2" key="1">
    <citation type="submission" date="2021-01" db="EMBL/GenBank/DDBJ databases">
        <authorList>
            <consortium name="Genoscope - CEA"/>
            <person name="William W."/>
        </authorList>
    </citation>
    <scope>NUCLEOTIDE SEQUENCE</scope>
</reference>
<keyword evidence="1" id="KW-0472">Membrane</keyword>
<organism evidence="2 3">
    <name type="scientific">Paramecium primaurelia</name>
    <dbReference type="NCBI Taxonomy" id="5886"/>
    <lineage>
        <taxon>Eukaryota</taxon>
        <taxon>Sar</taxon>
        <taxon>Alveolata</taxon>
        <taxon>Ciliophora</taxon>
        <taxon>Intramacronucleata</taxon>
        <taxon>Oligohymenophorea</taxon>
        <taxon>Peniculida</taxon>
        <taxon>Parameciidae</taxon>
        <taxon>Paramecium</taxon>
    </lineage>
</organism>
<dbReference type="EMBL" id="CAJJDM010000006">
    <property type="protein sequence ID" value="CAD8045296.1"/>
    <property type="molecule type" value="Genomic_DNA"/>
</dbReference>
<dbReference type="OMA" id="MTAKQKI"/>